<evidence type="ECO:0000256" key="10">
    <source>
        <dbReference type="SAM" id="MobiDB-lite"/>
    </source>
</evidence>
<dbReference type="RefSeq" id="WP_377719416.1">
    <property type="nucleotide sequence ID" value="NZ_JBHSAM010000025.1"/>
</dbReference>
<dbReference type="InterPro" id="IPR036097">
    <property type="entry name" value="HisK_dim/P_sf"/>
</dbReference>
<evidence type="ECO:0000259" key="11">
    <source>
        <dbReference type="PROSITE" id="PS50109"/>
    </source>
</evidence>
<dbReference type="Proteomes" id="UP001595715">
    <property type="component" value="Unassembled WGS sequence"/>
</dbReference>
<dbReference type="PROSITE" id="PS50109">
    <property type="entry name" value="HIS_KIN"/>
    <property type="match status" value="1"/>
</dbReference>
<keyword evidence="5" id="KW-0547">Nucleotide-binding</keyword>
<keyword evidence="8" id="KW-0902">Two-component regulatory system</keyword>
<evidence type="ECO:0000256" key="5">
    <source>
        <dbReference type="ARBA" id="ARBA00022741"/>
    </source>
</evidence>
<name>A0ABV8K3H6_9BACL</name>
<evidence type="ECO:0000256" key="6">
    <source>
        <dbReference type="ARBA" id="ARBA00022777"/>
    </source>
</evidence>
<keyword evidence="4" id="KW-0808">Transferase</keyword>
<comment type="catalytic activity">
    <reaction evidence="1">
        <text>ATP + protein L-histidine = ADP + protein N-phospho-L-histidine.</text>
        <dbReference type="EC" id="2.7.13.3"/>
    </reaction>
</comment>
<feature type="domain" description="Response regulatory" evidence="12">
    <location>
        <begin position="665"/>
        <end position="782"/>
    </location>
</feature>
<evidence type="ECO:0000256" key="8">
    <source>
        <dbReference type="ARBA" id="ARBA00023012"/>
    </source>
</evidence>
<dbReference type="InterPro" id="IPR003594">
    <property type="entry name" value="HATPase_dom"/>
</dbReference>
<dbReference type="PROSITE" id="PS50112">
    <property type="entry name" value="PAS"/>
    <property type="match status" value="1"/>
</dbReference>
<dbReference type="CDD" id="cd00130">
    <property type="entry name" value="PAS"/>
    <property type="match status" value="1"/>
</dbReference>
<dbReference type="Pfam" id="PF02518">
    <property type="entry name" value="HATPase_c"/>
    <property type="match status" value="1"/>
</dbReference>
<dbReference type="PANTHER" id="PTHR45339">
    <property type="entry name" value="HYBRID SIGNAL TRANSDUCTION HISTIDINE KINASE J"/>
    <property type="match status" value="1"/>
</dbReference>
<feature type="modified residue" description="4-aspartylphosphate" evidence="9">
    <location>
        <position position="58"/>
    </location>
</feature>
<dbReference type="EC" id="2.7.13.3" evidence="2"/>
<protein>
    <recommendedName>
        <fullName evidence="2">histidine kinase</fullName>
        <ecNumber evidence="2">2.7.13.3</ecNumber>
    </recommendedName>
</protein>
<feature type="region of interest" description="Disordered" evidence="10">
    <location>
        <begin position="595"/>
        <end position="625"/>
    </location>
</feature>
<feature type="domain" description="Response regulatory" evidence="12">
    <location>
        <begin position="9"/>
        <end position="126"/>
    </location>
</feature>
<dbReference type="Gene3D" id="3.30.450.20">
    <property type="entry name" value="PAS domain"/>
    <property type="match status" value="1"/>
</dbReference>
<dbReference type="SUPFAM" id="SSF55785">
    <property type="entry name" value="PYP-like sensor domain (PAS domain)"/>
    <property type="match status" value="1"/>
</dbReference>
<proteinExistence type="predicted"/>
<dbReference type="InterPro" id="IPR005467">
    <property type="entry name" value="His_kinase_dom"/>
</dbReference>
<dbReference type="SUPFAM" id="SSF55874">
    <property type="entry name" value="ATPase domain of HSP90 chaperone/DNA topoisomerase II/histidine kinase"/>
    <property type="match status" value="1"/>
</dbReference>
<evidence type="ECO:0000256" key="1">
    <source>
        <dbReference type="ARBA" id="ARBA00000085"/>
    </source>
</evidence>
<evidence type="ECO:0000256" key="3">
    <source>
        <dbReference type="ARBA" id="ARBA00022553"/>
    </source>
</evidence>
<evidence type="ECO:0000259" key="12">
    <source>
        <dbReference type="PROSITE" id="PS50110"/>
    </source>
</evidence>
<dbReference type="InterPro" id="IPR011006">
    <property type="entry name" value="CheY-like_superfamily"/>
</dbReference>
<dbReference type="SMART" id="SM00387">
    <property type="entry name" value="HATPase_c"/>
    <property type="match status" value="1"/>
</dbReference>
<dbReference type="InterPro" id="IPR035965">
    <property type="entry name" value="PAS-like_dom_sf"/>
</dbReference>
<dbReference type="InterPro" id="IPR000014">
    <property type="entry name" value="PAS"/>
</dbReference>
<sequence length="787" mass="86171">MVTYDGPINILLVDDHPDNLLALEAVLGDLNYNLVKCLSGEEALRSLLREEFAVILLDVQMPEMDGFETARLIKMREKTRETPIIFISATSKESEHFFTGYEVGAIDYMLKPFVPQILRTKIEGFVRMYIGTKTLQLQTELLHQKTRELEKMNRELMRTAYQLNKTQALARAVQETSSDTMVTFDREGRILAVNPALTAMFGYLESEVIGTPIEHLIPCFEGGGFKEPEGDAKSGMPTGKRIELAPMRKDGSRFPAEIQVGVATVDDDRIYACTISDMTERKQFELDLMKAKDAAEIAARAKTDFLAMVSHEIRTPMNGVLGMTELLLETGLSPEQQDYAEIIHKSGDALLSVINDILDYAKIESGKLEVEEMPFQLDLIVSETFELFTAKTKQLGLHLAYELDPGLPKIVIGDGLKLRQVLINLVGNAVKFTPKGSIRVEAKLGRMDEDAIEVQFAVHDTGVGIPEEKLPLLFQPFSQVDTSLTRRYGGTGLGLAICKNLVELMRGTIHVETNEAAGATFRFTVTVKPYGEEGYWNQEEGTDLTPWMTPPGWFHEALSEAEPTVGATEPPVDALTLVGSADAMVLEASAATPGLTATLPAGTPAASAGRPSARAERPGLEGRAPSRIPEISFASLFEAGSRELSCTLEVIPEETSPAIGAAAPQVLVADDNEINQKLTIGMLEKLGIRADVAADGGEAVAKSAANRYALILMDMRMPVMDGLEATRQVLAANEAPHTPVVVAMTANVLPADRQRCLEAGMADFLAKPLQFEAVKRLLQRYRLLDTM</sequence>
<evidence type="ECO:0000313" key="15">
    <source>
        <dbReference type="Proteomes" id="UP001595715"/>
    </source>
</evidence>
<gene>
    <name evidence="14" type="ORF">ACFOZ8_12890</name>
</gene>
<dbReference type="Pfam" id="PF00072">
    <property type="entry name" value="Response_reg"/>
    <property type="match status" value="2"/>
</dbReference>
<keyword evidence="6" id="KW-0418">Kinase</keyword>
<dbReference type="InterPro" id="IPR003661">
    <property type="entry name" value="HisK_dim/P_dom"/>
</dbReference>
<feature type="domain" description="Histidine kinase" evidence="11">
    <location>
        <begin position="308"/>
        <end position="529"/>
    </location>
</feature>
<dbReference type="InterPro" id="IPR036890">
    <property type="entry name" value="HATPase_C_sf"/>
</dbReference>
<dbReference type="CDD" id="cd17546">
    <property type="entry name" value="REC_hyHK_CKI1_RcsC-like"/>
    <property type="match status" value="1"/>
</dbReference>
<feature type="modified residue" description="4-aspartylphosphate" evidence="9">
    <location>
        <position position="714"/>
    </location>
</feature>
<dbReference type="CDD" id="cd00082">
    <property type="entry name" value="HisKA"/>
    <property type="match status" value="1"/>
</dbReference>
<accession>A0ABV8K3H6</accession>
<evidence type="ECO:0000256" key="7">
    <source>
        <dbReference type="ARBA" id="ARBA00022840"/>
    </source>
</evidence>
<comment type="caution">
    <text evidence="14">The sequence shown here is derived from an EMBL/GenBank/DDBJ whole genome shotgun (WGS) entry which is preliminary data.</text>
</comment>
<dbReference type="InterPro" id="IPR004358">
    <property type="entry name" value="Sig_transdc_His_kin-like_C"/>
</dbReference>
<feature type="compositionally biased region" description="Low complexity" evidence="10">
    <location>
        <begin position="595"/>
        <end position="612"/>
    </location>
</feature>
<keyword evidence="7" id="KW-0067">ATP-binding</keyword>
<dbReference type="CDD" id="cd16922">
    <property type="entry name" value="HATPase_EvgS-ArcB-TorS-like"/>
    <property type="match status" value="1"/>
</dbReference>
<dbReference type="Gene3D" id="1.10.287.130">
    <property type="match status" value="1"/>
</dbReference>
<evidence type="ECO:0000256" key="9">
    <source>
        <dbReference type="PROSITE-ProRule" id="PRU00169"/>
    </source>
</evidence>
<dbReference type="Pfam" id="PF00512">
    <property type="entry name" value="HisKA"/>
    <property type="match status" value="1"/>
</dbReference>
<evidence type="ECO:0000259" key="13">
    <source>
        <dbReference type="PROSITE" id="PS50112"/>
    </source>
</evidence>
<dbReference type="InterPro" id="IPR001789">
    <property type="entry name" value="Sig_transdc_resp-reg_receiver"/>
</dbReference>
<keyword evidence="15" id="KW-1185">Reference proteome</keyword>
<keyword evidence="3 9" id="KW-0597">Phosphoprotein</keyword>
<dbReference type="Gene3D" id="3.40.50.2300">
    <property type="match status" value="2"/>
</dbReference>
<dbReference type="SUPFAM" id="SSF52172">
    <property type="entry name" value="CheY-like"/>
    <property type="match status" value="2"/>
</dbReference>
<dbReference type="Gene3D" id="3.30.565.10">
    <property type="entry name" value="Histidine kinase-like ATPase, C-terminal domain"/>
    <property type="match status" value="1"/>
</dbReference>
<evidence type="ECO:0000256" key="4">
    <source>
        <dbReference type="ARBA" id="ARBA00022679"/>
    </source>
</evidence>
<reference evidence="15" key="1">
    <citation type="journal article" date="2019" name="Int. J. Syst. Evol. Microbiol.">
        <title>The Global Catalogue of Microorganisms (GCM) 10K type strain sequencing project: providing services to taxonomists for standard genome sequencing and annotation.</title>
        <authorList>
            <consortium name="The Broad Institute Genomics Platform"/>
            <consortium name="The Broad Institute Genome Sequencing Center for Infectious Disease"/>
            <person name="Wu L."/>
            <person name="Ma J."/>
        </authorList>
    </citation>
    <scope>NUCLEOTIDE SEQUENCE [LARGE SCALE GENOMIC DNA]</scope>
    <source>
        <strain evidence="15">IBRC-M 10987</strain>
    </source>
</reference>
<dbReference type="PRINTS" id="PR00344">
    <property type="entry name" value="BCTRLSENSOR"/>
</dbReference>
<dbReference type="NCBIfam" id="TIGR00229">
    <property type="entry name" value="sensory_box"/>
    <property type="match status" value="1"/>
</dbReference>
<evidence type="ECO:0000313" key="14">
    <source>
        <dbReference type="EMBL" id="MFC4100547.1"/>
    </source>
</evidence>
<dbReference type="SMART" id="SM00091">
    <property type="entry name" value="PAS"/>
    <property type="match status" value="1"/>
</dbReference>
<dbReference type="SMART" id="SM00388">
    <property type="entry name" value="HisKA"/>
    <property type="match status" value="1"/>
</dbReference>
<dbReference type="EMBL" id="JBHSAM010000025">
    <property type="protein sequence ID" value="MFC4100547.1"/>
    <property type="molecule type" value="Genomic_DNA"/>
</dbReference>
<organism evidence="14 15">
    <name type="scientific">Paenibacillus xanthanilyticus</name>
    <dbReference type="NCBI Taxonomy" id="1783531"/>
    <lineage>
        <taxon>Bacteria</taxon>
        <taxon>Bacillati</taxon>
        <taxon>Bacillota</taxon>
        <taxon>Bacilli</taxon>
        <taxon>Bacillales</taxon>
        <taxon>Paenibacillaceae</taxon>
        <taxon>Paenibacillus</taxon>
    </lineage>
</organism>
<dbReference type="Pfam" id="PF13426">
    <property type="entry name" value="PAS_9"/>
    <property type="match status" value="1"/>
</dbReference>
<dbReference type="SUPFAM" id="SSF47384">
    <property type="entry name" value="Homodimeric domain of signal transducing histidine kinase"/>
    <property type="match status" value="1"/>
</dbReference>
<dbReference type="PANTHER" id="PTHR45339:SF1">
    <property type="entry name" value="HYBRID SIGNAL TRANSDUCTION HISTIDINE KINASE J"/>
    <property type="match status" value="1"/>
</dbReference>
<dbReference type="SMART" id="SM00448">
    <property type="entry name" value="REC"/>
    <property type="match status" value="2"/>
</dbReference>
<evidence type="ECO:0000256" key="2">
    <source>
        <dbReference type="ARBA" id="ARBA00012438"/>
    </source>
</evidence>
<feature type="domain" description="PAS" evidence="13">
    <location>
        <begin position="166"/>
        <end position="210"/>
    </location>
</feature>
<dbReference type="PROSITE" id="PS50110">
    <property type="entry name" value="RESPONSE_REGULATORY"/>
    <property type="match status" value="2"/>
</dbReference>